<name>A0ABW2WMT6_9ACTN</name>
<organism evidence="1 2">
    <name type="scientific">Streptomyces sanglieri</name>
    <dbReference type="NCBI Taxonomy" id="193460"/>
    <lineage>
        <taxon>Bacteria</taxon>
        <taxon>Bacillati</taxon>
        <taxon>Actinomycetota</taxon>
        <taxon>Actinomycetes</taxon>
        <taxon>Kitasatosporales</taxon>
        <taxon>Streptomycetaceae</taxon>
        <taxon>Streptomyces</taxon>
    </lineage>
</organism>
<evidence type="ECO:0000313" key="2">
    <source>
        <dbReference type="Proteomes" id="UP001596915"/>
    </source>
</evidence>
<protein>
    <submittedName>
        <fullName evidence="1">Uncharacterized protein</fullName>
    </submittedName>
</protein>
<keyword evidence="2" id="KW-1185">Reference proteome</keyword>
<gene>
    <name evidence="1" type="ORF">ACFQ2K_02765</name>
</gene>
<dbReference type="Proteomes" id="UP001596915">
    <property type="component" value="Unassembled WGS sequence"/>
</dbReference>
<evidence type="ECO:0000313" key="1">
    <source>
        <dbReference type="EMBL" id="MFD0621876.1"/>
    </source>
</evidence>
<comment type="caution">
    <text evidence="1">The sequence shown here is derived from an EMBL/GenBank/DDBJ whole genome shotgun (WGS) entry which is preliminary data.</text>
</comment>
<proteinExistence type="predicted"/>
<sequence>MVRAARPVDLLPEAEAAEARALLRRIDRRSRVAHDVDCAARWEWYDGSPVTNPQRSRDCANRARVLAVGCERDARQVAELFAWAEYAERAEAEAEERAEAKAGVPLAAAPVATGLRVVPVAECVARAEAEAARLDLIARERHAWMVDMRALVLDVREGNVLGVDVADARGWSERAASVAASAAMDAERARCEAQRGVQAAERAAADMEAMRTRTARLFSGEGDDRSRWVSADGRTVIALALPTEADTVTETGARFAGVLAGAVAAKDAGRLLKSTDIPTKAKHGRGPGTEFKQAVTRASRPLVQPWKAPRIPTEGKPLDGAALAVLDADGVCAEVEAAPGVWLPRAAVYVAETAAANGWTVALERRGSNTIIVRAAGVLERAGGPVAGEIVAVWTDGMYDACRSDAWAAVGWAALRSCRGC</sequence>
<reference evidence="2" key="1">
    <citation type="journal article" date="2019" name="Int. J. Syst. Evol. Microbiol.">
        <title>The Global Catalogue of Microorganisms (GCM) 10K type strain sequencing project: providing services to taxonomists for standard genome sequencing and annotation.</title>
        <authorList>
            <consortium name="The Broad Institute Genomics Platform"/>
            <consortium name="The Broad Institute Genome Sequencing Center for Infectious Disease"/>
            <person name="Wu L."/>
            <person name="Ma J."/>
        </authorList>
    </citation>
    <scope>NUCLEOTIDE SEQUENCE [LARGE SCALE GENOMIC DNA]</scope>
    <source>
        <strain evidence="2">JCM 12607</strain>
    </source>
</reference>
<accession>A0ABW2WMT6</accession>
<dbReference type="EMBL" id="JBHTGL010000005">
    <property type="protein sequence ID" value="MFD0621876.1"/>
    <property type="molecule type" value="Genomic_DNA"/>
</dbReference>